<dbReference type="GO" id="GO:0051707">
    <property type="term" value="P:response to other organism"/>
    <property type="evidence" value="ECO:0007669"/>
    <property type="project" value="UniProtKB-ARBA"/>
</dbReference>
<evidence type="ECO:0000256" key="5">
    <source>
        <dbReference type="ARBA" id="ARBA00022692"/>
    </source>
</evidence>
<evidence type="ECO:0000256" key="13">
    <source>
        <dbReference type="SAM" id="Phobius"/>
    </source>
</evidence>
<dbReference type="SUPFAM" id="SSF52047">
    <property type="entry name" value="RNI-like"/>
    <property type="match status" value="3"/>
</dbReference>
<dbReference type="FunFam" id="3.80.10.10:FF:000095">
    <property type="entry name" value="LRR receptor-like serine/threonine-protein kinase GSO1"/>
    <property type="match status" value="1"/>
</dbReference>
<evidence type="ECO:0000259" key="15">
    <source>
        <dbReference type="Pfam" id="PF08263"/>
    </source>
</evidence>
<evidence type="ECO:0000256" key="7">
    <source>
        <dbReference type="ARBA" id="ARBA00022737"/>
    </source>
</evidence>
<feature type="compositionally biased region" description="Polar residues" evidence="12">
    <location>
        <begin position="831"/>
        <end position="844"/>
    </location>
</feature>
<evidence type="ECO:0000256" key="9">
    <source>
        <dbReference type="ARBA" id="ARBA00023136"/>
    </source>
</evidence>
<evidence type="ECO:0000256" key="2">
    <source>
        <dbReference type="ARBA" id="ARBA00009592"/>
    </source>
</evidence>
<dbReference type="PRINTS" id="PR00019">
    <property type="entry name" value="LEURICHRPT"/>
</dbReference>
<dbReference type="InterPro" id="IPR013210">
    <property type="entry name" value="LRR_N_plant-typ"/>
</dbReference>
<evidence type="ECO:0000313" key="16">
    <source>
        <dbReference type="EMBL" id="CAH9052192.1"/>
    </source>
</evidence>
<feature type="region of interest" description="Disordered" evidence="12">
    <location>
        <begin position="829"/>
        <end position="857"/>
    </location>
</feature>
<evidence type="ECO:0000256" key="10">
    <source>
        <dbReference type="ARBA" id="ARBA00023170"/>
    </source>
</evidence>
<dbReference type="FunFam" id="3.80.10.10:FF:000041">
    <property type="entry name" value="LRR receptor-like serine/threonine-protein kinase ERECTA"/>
    <property type="match status" value="1"/>
</dbReference>
<keyword evidence="9 13" id="KW-0472">Membrane</keyword>
<dbReference type="PANTHER" id="PTHR48063">
    <property type="entry name" value="LRR RECEPTOR-LIKE KINASE"/>
    <property type="match status" value="1"/>
</dbReference>
<evidence type="ECO:0000256" key="4">
    <source>
        <dbReference type="ARBA" id="ARBA00022614"/>
    </source>
</evidence>
<evidence type="ECO:0000256" key="1">
    <source>
        <dbReference type="ARBA" id="ARBA00004251"/>
    </source>
</evidence>
<feature type="domain" description="Leucine-rich repeat-containing N-terminal plant-type" evidence="15">
    <location>
        <begin position="45"/>
        <end position="86"/>
    </location>
</feature>
<dbReference type="AlphaFoldDB" id="A0AAV0BXS3"/>
<dbReference type="PROSITE" id="PS51450">
    <property type="entry name" value="LRR"/>
    <property type="match status" value="2"/>
</dbReference>
<keyword evidence="5 13" id="KW-0812">Transmembrane</keyword>
<reference evidence="16" key="1">
    <citation type="submission" date="2022-07" db="EMBL/GenBank/DDBJ databases">
        <authorList>
            <person name="Macas J."/>
            <person name="Novak P."/>
            <person name="Neumann P."/>
        </authorList>
    </citation>
    <scope>NUCLEOTIDE SEQUENCE</scope>
</reference>
<proteinExistence type="inferred from homology"/>
<keyword evidence="6 14" id="KW-0732">Signal</keyword>
<dbReference type="GO" id="GO:0006952">
    <property type="term" value="P:defense response"/>
    <property type="evidence" value="ECO:0007669"/>
    <property type="project" value="UniProtKB-ARBA"/>
</dbReference>
<dbReference type="FunFam" id="3.80.10.10:FF:001347">
    <property type="entry name" value="LRR receptor-like serine/threonine-protein kinase GSO2"/>
    <property type="match status" value="1"/>
</dbReference>
<feature type="signal peptide" evidence="14">
    <location>
        <begin position="1"/>
        <end position="17"/>
    </location>
</feature>
<dbReference type="FunFam" id="3.80.10.10:FF:000111">
    <property type="entry name" value="LRR receptor-like serine/threonine-protein kinase ERECTA"/>
    <property type="match status" value="1"/>
</dbReference>
<dbReference type="Proteomes" id="UP001152523">
    <property type="component" value="Unassembled WGS sequence"/>
</dbReference>
<keyword evidence="17" id="KW-1185">Reference proteome</keyword>
<evidence type="ECO:0000256" key="3">
    <source>
        <dbReference type="ARBA" id="ARBA00022475"/>
    </source>
</evidence>
<feature type="transmembrane region" description="Helical" evidence="13">
    <location>
        <begin position="868"/>
        <end position="889"/>
    </location>
</feature>
<dbReference type="InterPro" id="IPR046956">
    <property type="entry name" value="RLP23-like"/>
</dbReference>
<feature type="chain" id="PRO_5043628298" description="Leucine-rich repeat-containing N-terminal plant-type domain-containing protein" evidence="14">
    <location>
        <begin position="18"/>
        <end position="925"/>
    </location>
</feature>
<comment type="subcellular location">
    <subcellularLocation>
        <location evidence="1">Cell membrane</location>
        <topology evidence="1">Single-pass type I membrane protein</topology>
    </subcellularLocation>
</comment>
<keyword evidence="8 13" id="KW-1133">Transmembrane helix</keyword>
<name>A0AAV0BXS3_9ASTE</name>
<evidence type="ECO:0000256" key="6">
    <source>
        <dbReference type="ARBA" id="ARBA00022729"/>
    </source>
</evidence>
<keyword evidence="10" id="KW-0675">Receptor</keyword>
<dbReference type="PROSITE" id="PS51257">
    <property type="entry name" value="PROKAR_LIPOPROTEIN"/>
    <property type="match status" value="1"/>
</dbReference>
<dbReference type="Gene3D" id="3.80.10.10">
    <property type="entry name" value="Ribonuclease Inhibitor"/>
    <property type="match status" value="4"/>
</dbReference>
<accession>A0AAV0BXS3</accession>
<evidence type="ECO:0000256" key="12">
    <source>
        <dbReference type="SAM" id="MobiDB-lite"/>
    </source>
</evidence>
<dbReference type="EMBL" id="CAMAPF010000004">
    <property type="protein sequence ID" value="CAH9052192.1"/>
    <property type="molecule type" value="Genomic_DNA"/>
</dbReference>
<evidence type="ECO:0000256" key="14">
    <source>
        <dbReference type="SAM" id="SignalP"/>
    </source>
</evidence>
<keyword evidence="11" id="KW-0325">Glycoprotein</keyword>
<keyword evidence="4" id="KW-0433">Leucine-rich repeat</keyword>
<gene>
    <name evidence="16" type="ORF">CEPIT_LOCUS344</name>
</gene>
<sequence>MGMGRLLLLLRSSSSEAAVMAVGVISCYLLLLEMTVAAAPSKCVDAEREVLLKFKHNILDPYDNLRSWGKDSDEDCCRGWEGVECDNATAHVIHIDLSDMSLSAKDGGKYSTSLPFFELPYLKSLHLGFNPYLLANQSISSLIGNNYNGSNSMISLQYLGLRRTGIGGTIPENFGNIMPALTVLDLCYNGLEGFIPESLGKGMPALTWLDLGSNELQGNIPENFGNNLLALTNLDLRENQLEGNIPENFGNNLRALTYLDLRENQLEDHIPEALGNMSVLEYLELGMNRLEGEIPKSLWNICTLQDLNLDPNRLNGSLIITTTCPNHPLRSLYLSHNRFTGLFPNLTIFSSLEFLFFSDTLIDGVISEHHFANLSKLSYLHLSSNTFTFNFSSTWLPPFNLEQIQLSSCKLGPEFPTWLRTQTNCKMLDISNNAISDSIPTWFWNTSTSFMKVNVSNNGIKGIIKIGAQASFPGALLDMRSNHLEGVIPPSFFNVRALYLSHNNFTDLNSLCDVKVFSPLRHLDISSNQLWGTLPNCWTRFSRLQVLNLGKNKNLSGTLPTSIGSLASLEALHLDHNKFTGTLPSSIKNCSRLISLHLGHNYLFGPIPDWVGESVTQLSILVLRSNNFNASVPTTLCRLQSLQLLDLSLNHLSRTIPKCLSNLTQMMNVTKGIPTISYELSFTLTIFNQTWSAYATEDDKIEVTWKGVVHEFGNRLRDVKSIDLSSNMLSGEIPTEITLLVALVSLNLSHNNLRGQIPPRIGNLSQLEFLDLSSNHLSGSIPQSLALIHGIGVLNLSNNYLSGKIPKGTQLQSFDAAYVGNPTLCGDPLPNSCSGDESTHNSHQFSEEEEEEGAFNREEEDKLIGGDFYASIGVGYAVGFLGVLGTMLFNKSCRFAFFKVLENFANWTYVVVAMHKARFLRSLSG</sequence>
<organism evidence="16 17">
    <name type="scientific">Cuscuta epithymum</name>
    <dbReference type="NCBI Taxonomy" id="186058"/>
    <lineage>
        <taxon>Eukaryota</taxon>
        <taxon>Viridiplantae</taxon>
        <taxon>Streptophyta</taxon>
        <taxon>Embryophyta</taxon>
        <taxon>Tracheophyta</taxon>
        <taxon>Spermatophyta</taxon>
        <taxon>Magnoliopsida</taxon>
        <taxon>eudicotyledons</taxon>
        <taxon>Gunneridae</taxon>
        <taxon>Pentapetalae</taxon>
        <taxon>asterids</taxon>
        <taxon>lamiids</taxon>
        <taxon>Solanales</taxon>
        <taxon>Convolvulaceae</taxon>
        <taxon>Cuscuteae</taxon>
        <taxon>Cuscuta</taxon>
        <taxon>Cuscuta subgen. Cuscuta</taxon>
    </lineage>
</organism>
<dbReference type="InterPro" id="IPR003591">
    <property type="entry name" value="Leu-rich_rpt_typical-subtyp"/>
</dbReference>
<dbReference type="GO" id="GO:0005886">
    <property type="term" value="C:plasma membrane"/>
    <property type="evidence" value="ECO:0007669"/>
    <property type="project" value="UniProtKB-SubCell"/>
</dbReference>
<dbReference type="Pfam" id="PF08263">
    <property type="entry name" value="LRRNT_2"/>
    <property type="match status" value="1"/>
</dbReference>
<dbReference type="InterPro" id="IPR032675">
    <property type="entry name" value="LRR_dom_sf"/>
</dbReference>
<keyword evidence="3" id="KW-1003">Cell membrane</keyword>
<dbReference type="Pfam" id="PF00560">
    <property type="entry name" value="LRR_1"/>
    <property type="match status" value="5"/>
</dbReference>
<protein>
    <recommendedName>
        <fullName evidence="15">Leucine-rich repeat-containing N-terminal plant-type domain-containing protein</fullName>
    </recommendedName>
</protein>
<evidence type="ECO:0000313" key="17">
    <source>
        <dbReference type="Proteomes" id="UP001152523"/>
    </source>
</evidence>
<dbReference type="InterPro" id="IPR001611">
    <property type="entry name" value="Leu-rich_rpt"/>
</dbReference>
<dbReference type="Pfam" id="PF13855">
    <property type="entry name" value="LRR_8"/>
    <property type="match status" value="4"/>
</dbReference>
<dbReference type="PANTHER" id="PTHR48063:SF98">
    <property type="entry name" value="LRR RECEPTOR-LIKE SERINE_THREONINE-PROTEIN KINASE FLS2"/>
    <property type="match status" value="1"/>
</dbReference>
<keyword evidence="7" id="KW-0677">Repeat</keyword>
<comment type="caution">
    <text evidence="16">The sequence shown here is derived from an EMBL/GenBank/DDBJ whole genome shotgun (WGS) entry which is preliminary data.</text>
</comment>
<comment type="similarity">
    <text evidence="2">Belongs to the RLP family.</text>
</comment>
<dbReference type="SMART" id="SM00369">
    <property type="entry name" value="LRR_TYP"/>
    <property type="match status" value="8"/>
</dbReference>
<evidence type="ECO:0000256" key="11">
    <source>
        <dbReference type="ARBA" id="ARBA00023180"/>
    </source>
</evidence>
<evidence type="ECO:0000256" key="8">
    <source>
        <dbReference type="ARBA" id="ARBA00022989"/>
    </source>
</evidence>